<dbReference type="AlphaFoldDB" id="A0A4Q0Y3V6"/>
<dbReference type="Pfam" id="PF13476">
    <property type="entry name" value="AAA_23"/>
    <property type="match status" value="1"/>
</dbReference>
<feature type="domain" description="Rad50/SbcC-type AAA" evidence="2">
    <location>
        <begin position="7"/>
        <end position="209"/>
    </location>
</feature>
<dbReference type="GO" id="GO:0016887">
    <property type="term" value="F:ATP hydrolysis activity"/>
    <property type="evidence" value="ECO:0007669"/>
    <property type="project" value="InterPro"/>
</dbReference>
<feature type="coiled-coil region" evidence="1">
    <location>
        <begin position="614"/>
        <end position="650"/>
    </location>
</feature>
<comment type="caution">
    <text evidence="3">The sequence shown here is derived from an EMBL/GenBank/DDBJ whole genome shotgun (WGS) entry which is preliminary data.</text>
</comment>
<dbReference type="InterPro" id="IPR038729">
    <property type="entry name" value="Rad50/SbcC_AAA"/>
</dbReference>
<dbReference type="PANTHER" id="PTHR32114:SF2">
    <property type="entry name" value="ABC TRANSPORTER ABCH.3"/>
    <property type="match status" value="1"/>
</dbReference>
<evidence type="ECO:0000313" key="4">
    <source>
        <dbReference type="Proteomes" id="UP000290191"/>
    </source>
</evidence>
<dbReference type="Gene3D" id="3.40.50.300">
    <property type="entry name" value="P-loop containing nucleotide triphosphate hydrolases"/>
    <property type="match status" value="2"/>
</dbReference>
<proteinExistence type="predicted"/>
<accession>A0A4Q0Y3V6</accession>
<name>A0A4Q0Y3V6_9BACT</name>
<evidence type="ECO:0000313" key="3">
    <source>
        <dbReference type="EMBL" id="RXJ64413.1"/>
    </source>
</evidence>
<dbReference type="PANTHER" id="PTHR32114">
    <property type="entry name" value="ABC TRANSPORTER ABCH.3"/>
    <property type="match status" value="1"/>
</dbReference>
<evidence type="ECO:0000259" key="2">
    <source>
        <dbReference type="Pfam" id="PF13476"/>
    </source>
</evidence>
<dbReference type="Proteomes" id="UP000290191">
    <property type="component" value="Unassembled WGS sequence"/>
</dbReference>
<evidence type="ECO:0000256" key="1">
    <source>
        <dbReference type="SAM" id="Coils"/>
    </source>
</evidence>
<protein>
    <recommendedName>
        <fullName evidence="2">Rad50/SbcC-type AAA domain-containing protein</fullName>
    </recommendedName>
</protein>
<dbReference type="OrthoDB" id="9808768at2"/>
<dbReference type="InterPro" id="IPR027417">
    <property type="entry name" value="P-loop_NTPase"/>
</dbReference>
<organism evidence="3 4">
    <name type="scientific">Halarcobacter anaerophilus</name>
    <dbReference type="NCBI Taxonomy" id="877500"/>
    <lineage>
        <taxon>Bacteria</taxon>
        <taxon>Pseudomonadati</taxon>
        <taxon>Campylobacterota</taxon>
        <taxon>Epsilonproteobacteria</taxon>
        <taxon>Campylobacterales</taxon>
        <taxon>Arcobacteraceae</taxon>
        <taxon>Halarcobacter</taxon>
    </lineage>
</organism>
<dbReference type="RefSeq" id="WP_129080854.1">
    <property type="nucleotide sequence ID" value="NZ_CP041070.1"/>
</dbReference>
<keyword evidence="4" id="KW-1185">Reference proteome</keyword>
<dbReference type="SUPFAM" id="SSF52540">
    <property type="entry name" value="P-loop containing nucleoside triphosphate hydrolases"/>
    <property type="match status" value="2"/>
</dbReference>
<keyword evidence="1" id="KW-0175">Coiled coil</keyword>
<reference evidence="3 4" key="1">
    <citation type="submission" date="2017-10" db="EMBL/GenBank/DDBJ databases">
        <title>Genomics of the genus Arcobacter.</title>
        <authorList>
            <person name="Perez-Cataluna A."/>
            <person name="Figueras M.J."/>
        </authorList>
    </citation>
    <scope>NUCLEOTIDE SEQUENCE [LARGE SCALE GENOMIC DNA]</scope>
    <source>
        <strain evidence="3 4">DSM 24636</strain>
    </source>
</reference>
<sequence>MMKIKEIQFANFRAYQNETFKIDTNKKIVLLYARNGFGKTSFFDGIEWGLTGKIERYEKTEGRERKEYSVLRNTFASSNINDGIKIVFDDGSKIKRFIKDHDSNDYDEGILNINGQVENKIDSILVKNKFKKDIQFDKSFNYSILLSQELISDFIRHTKDGDRYRTIVDLFGLSSFKEYDEHIKSSQQYLKDELKDIQENITVIDNDIKVKSAKLVSSDIDFNQSLLELKNFDKTVKINNLSEVKSSFLELYKNKNQKKLFLEKTLNDLEKLKQNFTIKEPMLQKKDLVEKQYREYKEFIYKFDKKVYVDNIENNIKNFDIFITKQEDIKKVNLELEKLDSMAKSHSFFNKFEKSEDQIRTLADYGNQYLERVNQYFNSLKIQREQKNTLNRLEEDLQRISSIKKELYYMAKKFLEDKENKELKNCPVCENEFDINNTIDKLTFKLEKNQSEEFNEINKSIKTTKNLIETNSVWLNDEEKTLLEICENIKNKYREQYKTLLFQSKEYDKLIESNKIVNENLQLLNIKIQEYQNFKVNYLQDITSSKFFNEGMSIDYYKNNIKSIYDDFSTLKRDTEDYNTLKEKYKVISLEDINIFYRDTKDEYKKVILKLDEFEKVKELIDKLILEIDNNEQKKQIDKLILQLELLNTKKRKLLQIDNDYSNLKDSIKLAIDNETQILLANYKDTISKFYHYLNPNIYMNDLTIKETKDGVNRLVFEVQGESGKKHSPSYIFSSAQNNVLALSIFLTFAIKQQWSNLDSIFLDDPIQNMDDINIHSLVDIIRSIQNQTNKQFFISTHDERIYKFMLNKFGEENVQSFKFSDYGTLE</sequence>
<dbReference type="GO" id="GO:0006302">
    <property type="term" value="P:double-strand break repair"/>
    <property type="evidence" value="ECO:0007669"/>
    <property type="project" value="InterPro"/>
</dbReference>
<gene>
    <name evidence="3" type="ORF">CRV06_00195</name>
</gene>
<dbReference type="EMBL" id="PDKO01000001">
    <property type="protein sequence ID" value="RXJ64413.1"/>
    <property type="molecule type" value="Genomic_DNA"/>
</dbReference>